<protein>
    <submittedName>
        <fullName evidence="1">Uncharacterized protein</fullName>
    </submittedName>
</protein>
<dbReference type="EMBL" id="AP014940">
    <property type="protein sequence ID" value="BAV97908.1"/>
    <property type="molecule type" value="Genomic_DNA"/>
</dbReference>
<name>A0AAU9AMV2_LYSEN</name>
<evidence type="ECO:0000313" key="2">
    <source>
        <dbReference type="Proteomes" id="UP000218824"/>
    </source>
</evidence>
<proteinExistence type="predicted"/>
<dbReference type="RefSeq" id="WP_193830639.1">
    <property type="nucleotide sequence ID" value="NZ_AP014940.1"/>
</dbReference>
<dbReference type="AlphaFoldDB" id="A0AAU9AMV2"/>
<dbReference type="GeneID" id="83066813"/>
<gene>
    <name evidence="1" type="ORF">LEN_2421</name>
</gene>
<reference evidence="1 2" key="1">
    <citation type="journal article" date="2017" name="DNA Res.">
        <title>Complete genome sequence and expression profile of the commercial lytic enzyme producer Lysobacter enzymogenes M497-1.</title>
        <authorList>
            <person name="Takami H."/>
            <person name="Toyoda A."/>
            <person name="Uchiyama I."/>
            <person name="Itoh T."/>
            <person name="Takaki Y."/>
            <person name="Arai W."/>
            <person name="Nishi S."/>
            <person name="Kawai M."/>
            <person name="Shinya K."/>
            <person name="Ikeda H."/>
        </authorList>
    </citation>
    <scope>NUCLEOTIDE SEQUENCE [LARGE SCALE GENOMIC DNA]</scope>
    <source>
        <strain evidence="1 2">M497-1</strain>
    </source>
</reference>
<dbReference type="KEGG" id="lem:LEN_2421"/>
<dbReference type="Proteomes" id="UP000218824">
    <property type="component" value="Chromosome"/>
</dbReference>
<evidence type="ECO:0000313" key="1">
    <source>
        <dbReference type="EMBL" id="BAV97908.1"/>
    </source>
</evidence>
<accession>A0AAU9AMV2</accession>
<sequence length="184" mass="20853">MKLADFAIGTRFETATGQLWRCTDVGQRTIVAIEWKPDLDPAWYEGPPYPVAEVVFDEPDIATAFLSGVNAIEDALARADQDPHPGYPNQAVSTMLRTHLLEEACAYPRPRLLRIDRIDATGELLHPYAALPISYGWRILLYAPFTDTFSELPEQDFVRLRPATRRDLETRNKAFQLDPKPRGI</sequence>
<organism evidence="1 2">
    <name type="scientific">Lysobacter enzymogenes</name>
    <dbReference type="NCBI Taxonomy" id="69"/>
    <lineage>
        <taxon>Bacteria</taxon>
        <taxon>Pseudomonadati</taxon>
        <taxon>Pseudomonadota</taxon>
        <taxon>Gammaproteobacteria</taxon>
        <taxon>Lysobacterales</taxon>
        <taxon>Lysobacteraceae</taxon>
        <taxon>Lysobacter</taxon>
    </lineage>
</organism>